<gene>
    <name evidence="1" type="ORF">Cba03nite_76870</name>
</gene>
<dbReference type="AlphaFoldDB" id="A0A8J3NNP9"/>
<evidence type="ECO:0000313" key="2">
    <source>
        <dbReference type="Proteomes" id="UP000601223"/>
    </source>
</evidence>
<protein>
    <submittedName>
        <fullName evidence="1">Uncharacterized protein</fullName>
    </submittedName>
</protein>
<comment type="caution">
    <text evidence="1">The sequence shown here is derived from an EMBL/GenBank/DDBJ whole genome shotgun (WGS) entry which is preliminary data.</text>
</comment>
<name>A0A8J3NNP9_9ACTN</name>
<proteinExistence type="predicted"/>
<sequence>MPSGVTQGGGVCGAAWAAADPVVAAIAAQARAMSRRSGLMAGSFGAQVNYRRSRGMHRIHLRAPAVDVDTPDSLVTAAHNFCVVPTTQKL</sequence>
<organism evidence="1 2">
    <name type="scientific">Catellatospora bangladeshensis</name>
    <dbReference type="NCBI Taxonomy" id="310355"/>
    <lineage>
        <taxon>Bacteria</taxon>
        <taxon>Bacillati</taxon>
        <taxon>Actinomycetota</taxon>
        <taxon>Actinomycetes</taxon>
        <taxon>Micromonosporales</taxon>
        <taxon>Micromonosporaceae</taxon>
        <taxon>Catellatospora</taxon>
    </lineage>
</organism>
<evidence type="ECO:0000313" key="1">
    <source>
        <dbReference type="EMBL" id="GIF86338.1"/>
    </source>
</evidence>
<dbReference type="Proteomes" id="UP000601223">
    <property type="component" value="Unassembled WGS sequence"/>
</dbReference>
<dbReference type="EMBL" id="BONF01000066">
    <property type="protein sequence ID" value="GIF86338.1"/>
    <property type="molecule type" value="Genomic_DNA"/>
</dbReference>
<keyword evidence="2" id="KW-1185">Reference proteome</keyword>
<reference evidence="1 2" key="1">
    <citation type="submission" date="2021-01" db="EMBL/GenBank/DDBJ databases">
        <title>Whole genome shotgun sequence of Catellatospora bangladeshensis NBRC 107357.</title>
        <authorList>
            <person name="Komaki H."/>
            <person name="Tamura T."/>
        </authorList>
    </citation>
    <scope>NUCLEOTIDE SEQUENCE [LARGE SCALE GENOMIC DNA]</scope>
    <source>
        <strain evidence="1 2">NBRC 107357</strain>
    </source>
</reference>
<accession>A0A8J3NNP9</accession>